<evidence type="ECO:0008006" key="4">
    <source>
        <dbReference type="Google" id="ProtNLM"/>
    </source>
</evidence>
<name>A0ABT6XGI2_9GAMM</name>
<sequence>MPRRTGLLWMCLALVACQRPEPVTHGMVIEEASAPQEGGAISTAPVRVTPPRPETPRQAKTTVRENSKPSHERREIDWSDKELTTGAASISCELDYSALGDGDPLTKLDHETLQKALQPCEQGGVARLRYKGKITAEFGTLVERATKVADELGIGKRVLDIDSAGGQVEDAIQAGDFIAESRWTIWVREGAICHSACVFILSAGDTRMIAGQVGIHRIIRMSSTATTRAELNAELRVVYERVRDYLERNGAAVAVADQMMAVPNRGLRLLTTEELQLYGLDGVNPAQDDLDRLRLMRKCGEDFVSRRDSFVRAFDKRCKQPDTDLDALNACGLALRTDYGFPDNTCPAESPLSEFDRDTAGLQPPAADAPQTVSKVAGKKRGGDS</sequence>
<dbReference type="InterPro" id="IPR029045">
    <property type="entry name" value="ClpP/crotonase-like_dom_sf"/>
</dbReference>
<organism evidence="2 3">
    <name type="scientific">Lysobacter stagni</name>
    <dbReference type="NCBI Taxonomy" id="3045172"/>
    <lineage>
        <taxon>Bacteria</taxon>
        <taxon>Pseudomonadati</taxon>
        <taxon>Pseudomonadota</taxon>
        <taxon>Gammaproteobacteria</taxon>
        <taxon>Lysobacterales</taxon>
        <taxon>Lysobacteraceae</taxon>
        <taxon>Lysobacter</taxon>
    </lineage>
</organism>
<comment type="caution">
    <text evidence="2">The sequence shown here is derived from an EMBL/GenBank/DDBJ whole genome shotgun (WGS) entry which is preliminary data.</text>
</comment>
<dbReference type="Gene3D" id="3.90.226.10">
    <property type="entry name" value="2-enoyl-CoA Hydratase, Chain A, domain 1"/>
    <property type="match status" value="1"/>
</dbReference>
<evidence type="ECO:0000313" key="3">
    <source>
        <dbReference type="Proteomes" id="UP001321580"/>
    </source>
</evidence>
<keyword evidence="3" id="KW-1185">Reference proteome</keyword>
<dbReference type="SUPFAM" id="SSF52096">
    <property type="entry name" value="ClpP/crotonase"/>
    <property type="match status" value="1"/>
</dbReference>
<dbReference type="RefSeq" id="WP_283212564.1">
    <property type="nucleotide sequence ID" value="NZ_JASGBI010000001.1"/>
</dbReference>
<protein>
    <recommendedName>
        <fullName evidence="4">Secreted protein</fullName>
    </recommendedName>
</protein>
<evidence type="ECO:0000313" key="2">
    <source>
        <dbReference type="EMBL" id="MDI9239161.1"/>
    </source>
</evidence>
<proteinExistence type="predicted"/>
<dbReference type="EMBL" id="JASGBI010000001">
    <property type="protein sequence ID" value="MDI9239161.1"/>
    <property type="molecule type" value="Genomic_DNA"/>
</dbReference>
<dbReference type="Proteomes" id="UP001321580">
    <property type="component" value="Unassembled WGS sequence"/>
</dbReference>
<feature type="region of interest" description="Disordered" evidence="1">
    <location>
        <begin position="32"/>
        <end position="75"/>
    </location>
</feature>
<gene>
    <name evidence="2" type="ORF">QLQ15_09585</name>
</gene>
<evidence type="ECO:0000256" key="1">
    <source>
        <dbReference type="SAM" id="MobiDB-lite"/>
    </source>
</evidence>
<dbReference type="PROSITE" id="PS51257">
    <property type="entry name" value="PROKAR_LIPOPROTEIN"/>
    <property type="match status" value="1"/>
</dbReference>
<accession>A0ABT6XGI2</accession>
<feature type="region of interest" description="Disordered" evidence="1">
    <location>
        <begin position="347"/>
        <end position="385"/>
    </location>
</feature>
<reference evidence="2 3" key="1">
    <citation type="submission" date="2023-05" db="EMBL/GenBank/DDBJ databases">
        <title>Lysobacter sp. strain LF1 Genome sequencing and assembly.</title>
        <authorList>
            <person name="Jung Y."/>
        </authorList>
    </citation>
    <scope>NUCLEOTIDE SEQUENCE [LARGE SCALE GENOMIC DNA]</scope>
    <source>
        <strain evidence="2 3">LF1</strain>
    </source>
</reference>
<feature type="compositionally biased region" description="Basic and acidic residues" evidence="1">
    <location>
        <begin position="54"/>
        <end position="75"/>
    </location>
</feature>